<evidence type="ECO:0000313" key="1">
    <source>
        <dbReference type="EMBL" id="KFM80113.1"/>
    </source>
</evidence>
<dbReference type="STRING" id="407821.A0A087URX4"/>
<dbReference type="AlphaFoldDB" id="A0A087URX4"/>
<organism evidence="1 2">
    <name type="scientific">Stegodyphus mimosarum</name>
    <name type="common">African social velvet spider</name>
    <dbReference type="NCBI Taxonomy" id="407821"/>
    <lineage>
        <taxon>Eukaryota</taxon>
        <taxon>Metazoa</taxon>
        <taxon>Ecdysozoa</taxon>
        <taxon>Arthropoda</taxon>
        <taxon>Chelicerata</taxon>
        <taxon>Arachnida</taxon>
        <taxon>Araneae</taxon>
        <taxon>Araneomorphae</taxon>
        <taxon>Entelegynae</taxon>
        <taxon>Eresoidea</taxon>
        <taxon>Eresidae</taxon>
        <taxon>Stegodyphus</taxon>
    </lineage>
</organism>
<dbReference type="Proteomes" id="UP000054359">
    <property type="component" value="Unassembled WGS sequence"/>
</dbReference>
<dbReference type="EMBL" id="KK121271">
    <property type="protein sequence ID" value="KFM80113.1"/>
    <property type="molecule type" value="Genomic_DNA"/>
</dbReference>
<sequence>MDSWIYLYEINKAAFQEAEKQGGEGIDAFKCLFPVNEDPEEMKKKLLYSVYALELEMKMLKLGADDEPVLKGEVPVHFLSYIMSALGCFLSAKELEMMHKDVNFENKYVHNGQKTTLNVLEIMKLYANYRPQEPLTKEKVSQAFKDVVALEPDPDKVTRTRFLDMITTRGDTMSQEEFLTILKCLKGVKSDQLHSERPEHLNTNRITDANQIFLQEEKVDQTISEEDAQTKSVLENLVPDVITEEVFMNDILCLGTSKEDLSKYILTKEDRKLVPDPPTFNDFLNVVKEYMSL</sequence>
<accession>A0A087URX4</accession>
<dbReference type="OrthoDB" id="6419627at2759"/>
<reference evidence="1 2" key="1">
    <citation type="submission" date="2013-11" db="EMBL/GenBank/DDBJ databases">
        <title>Genome sequencing of Stegodyphus mimosarum.</title>
        <authorList>
            <person name="Bechsgaard J."/>
        </authorList>
    </citation>
    <scope>NUCLEOTIDE SEQUENCE [LARGE SCALE GENOMIC DNA]</scope>
</reference>
<evidence type="ECO:0000313" key="2">
    <source>
        <dbReference type="Proteomes" id="UP000054359"/>
    </source>
</evidence>
<keyword evidence="2" id="KW-1185">Reference proteome</keyword>
<protein>
    <submittedName>
        <fullName evidence="1">WD repeat-containing protein 66</fullName>
    </submittedName>
</protein>
<gene>
    <name evidence="1" type="ORF">X975_02465</name>
</gene>
<proteinExistence type="predicted"/>
<feature type="non-terminal residue" evidence="1">
    <location>
        <position position="293"/>
    </location>
</feature>
<name>A0A087URX4_STEMI</name>